<gene>
    <name evidence="6" type="ORF">AB6A40_005541</name>
</gene>
<dbReference type="Gene3D" id="3.30.420.10">
    <property type="entry name" value="Ribonuclease H-like superfamily/Ribonuclease H"/>
    <property type="match status" value="1"/>
</dbReference>
<dbReference type="PANTHER" id="PTHR23044:SF61">
    <property type="entry name" value="3'-5' EXORIBONUCLEASE 1-RELATED"/>
    <property type="match status" value="1"/>
</dbReference>
<evidence type="ECO:0000256" key="2">
    <source>
        <dbReference type="ARBA" id="ARBA00022801"/>
    </source>
</evidence>
<sequence>MEDPTATGEASDSDDPEDLQKFHEKIVKVTNSVARKLQLSSDGGGNMDETLFSQDHILPVVEYEPPPRKDNSRVIYVMQHMHSMTTAEMRKELQLAHIDSRGKRSQIYNRLRKYFRKEYAIMKMAQPQSSKTEKFYDYFIVMDFECTCEEDVTDYDHEIIEFPAVLIDIRRRAVIDTFRSFVRPHSNEVLSEFCSKLTGITQDMVNTAPPFKDVLDRFRAWMASHGLGREGGRYAFVTDGPWDIAKFFQMQCIKSNSGVIPHDFRFYINIRKAFINKYKGQRLQRINLNGMLKDLGMKFEGREHSGIDDAKNIARIVIKMLEDRSELRVNEKIVRNRKPDKGKCVQSDMPKEERERQAWRENLPYKVVAINRESFISGEYLDCDSCEDEGDRNEFVCVKPT</sequence>
<dbReference type="PANTHER" id="PTHR23044">
    <property type="entry name" value="3'-5' EXONUCLEASE ERI1-RELATED"/>
    <property type="match status" value="1"/>
</dbReference>
<feature type="region of interest" description="Disordered" evidence="4">
    <location>
        <begin position="1"/>
        <end position="20"/>
    </location>
</feature>
<dbReference type="InterPro" id="IPR036397">
    <property type="entry name" value="RNaseH_sf"/>
</dbReference>
<dbReference type="InterPro" id="IPR012337">
    <property type="entry name" value="RNaseH-like_sf"/>
</dbReference>
<comment type="caution">
    <text evidence="6">The sequence shown here is derived from an EMBL/GenBank/DDBJ whole genome shotgun (WGS) entry which is preliminary data.</text>
</comment>
<evidence type="ECO:0000313" key="7">
    <source>
        <dbReference type="Proteomes" id="UP001608902"/>
    </source>
</evidence>
<dbReference type="SMART" id="SM00479">
    <property type="entry name" value="EXOIII"/>
    <property type="match status" value="1"/>
</dbReference>
<evidence type="ECO:0000259" key="5">
    <source>
        <dbReference type="SMART" id="SM00479"/>
    </source>
</evidence>
<evidence type="ECO:0000256" key="3">
    <source>
        <dbReference type="ARBA" id="ARBA00022839"/>
    </source>
</evidence>
<dbReference type="InterPro" id="IPR047201">
    <property type="entry name" value="ERI-1_3'hExo-like"/>
</dbReference>
<dbReference type="EMBL" id="JBGFUD010003572">
    <property type="protein sequence ID" value="MFH4978832.1"/>
    <property type="molecule type" value="Genomic_DNA"/>
</dbReference>
<accession>A0ABD6EQJ6</accession>
<evidence type="ECO:0000313" key="6">
    <source>
        <dbReference type="EMBL" id="MFH4978832.1"/>
    </source>
</evidence>
<dbReference type="InterPro" id="IPR013520">
    <property type="entry name" value="Ribonucl_H"/>
</dbReference>
<name>A0ABD6EQJ6_9BILA</name>
<organism evidence="6 7">
    <name type="scientific">Gnathostoma spinigerum</name>
    <dbReference type="NCBI Taxonomy" id="75299"/>
    <lineage>
        <taxon>Eukaryota</taxon>
        <taxon>Metazoa</taxon>
        <taxon>Ecdysozoa</taxon>
        <taxon>Nematoda</taxon>
        <taxon>Chromadorea</taxon>
        <taxon>Rhabditida</taxon>
        <taxon>Spirurina</taxon>
        <taxon>Gnathostomatomorpha</taxon>
        <taxon>Gnathostomatoidea</taxon>
        <taxon>Gnathostomatidae</taxon>
        <taxon>Gnathostoma</taxon>
    </lineage>
</organism>
<keyword evidence="1" id="KW-0540">Nuclease</keyword>
<keyword evidence="7" id="KW-1185">Reference proteome</keyword>
<feature type="domain" description="Exonuclease" evidence="5">
    <location>
        <begin position="138"/>
        <end position="326"/>
    </location>
</feature>
<evidence type="ECO:0000256" key="4">
    <source>
        <dbReference type="SAM" id="MobiDB-lite"/>
    </source>
</evidence>
<dbReference type="InterPro" id="IPR051274">
    <property type="entry name" value="3-5_Exoribonuclease"/>
</dbReference>
<dbReference type="AlphaFoldDB" id="A0ABD6EQJ6"/>
<dbReference type="GO" id="GO:0004527">
    <property type="term" value="F:exonuclease activity"/>
    <property type="evidence" value="ECO:0007669"/>
    <property type="project" value="UniProtKB-KW"/>
</dbReference>
<dbReference type="Proteomes" id="UP001608902">
    <property type="component" value="Unassembled WGS sequence"/>
</dbReference>
<dbReference type="SUPFAM" id="SSF53098">
    <property type="entry name" value="Ribonuclease H-like"/>
    <property type="match status" value="1"/>
</dbReference>
<dbReference type="Pfam" id="PF00929">
    <property type="entry name" value="RNase_T"/>
    <property type="match status" value="1"/>
</dbReference>
<keyword evidence="2" id="KW-0378">Hydrolase</keyword>
<proteinExistence type="predicted"/>
<dbReference type="CDD" id="cd06133">
    <property type="entry name" value="ERI-1_3'hExo_like"/>
    <property type="match status" value="1"/>
</dbReference>
<evidence type="ECO:0000256" key="1">
    <source>
        <dbReference type="ARBA" id="ARBA00022722"/>
    </source>
</evidence>
<keyword evidence="3" id="KW-0269">Exonuclease</keyword>
<protein>
    <recommendedName>
        <fullName evidence="5">Exonuclease domain-containing protein</fullName>
    </recommendedName>
</protein>
<reference evidence="6 7" key="1">
    <citation type="submission" date="2024-08" db="EMBL/GenBank/DDBJ databases">
        <title>Gnathostoma spinigerum genome.</title>
        <authorList>
            <person name="Gonzalez-Bertolin B."/>
            <person name="Monzon S."/>
            <person name="Zaballos A."/>
            <person name="Jimenez P."/>
            <person name="Dekumyoy P."/>
            <person name="Varona S."/>
            <person name="Cuesta I."/>
            <person name="Sumanam S."/>
            <person name="Adisakwattana P."/>
            <person name="Gasser R.B."/>
            <person name="Hernandez-Gonzalez A."/>
            <person name="Young N.D."/>
            <person name="Perteguer M.J."/>
        </authorList>
    </citation>
    <scope>NUCLEOTIDE SEQUENCE [LARGE SCALE GENOMIC DNA]</scope>
    <source>
        <strain evidence="6">AL3</strain>
        <tissue evidence="6">Liver</tissue>
    </source>
</reference>